<dbReference type="RefSeq" id="WP_168913614.1">
    <property type="nucleotide sequence ID" value="NZ_JABACI010000004.1"/>
</dbReference>
<comment type="caution">
    <text evidence="2">The sequence shown here is derived from an EMBL/GenBank/DDBJ whole genome shotgun (WGS) entry which is preliminary data.</text>
</comment>
<proteinExistence type="predicted"/>
<dbReference type="InterPro" id="IPR029058">
    <property type="entry name" value="AB_hydrolase_fold"/>
</dbReference>
<name>A0ABX1KDR8_9MICO</name>
<organism evidence="2 3">
    <name type="scientific">Microbacterium salsuginis</name>
    <dbReference type="NCBI Taxonomy" id="2722803"/>
    <lineage>
        <taxon>Bacteria</taxon>
        <taxon>Bacillati</taxon>
        <taxon>Actinomycetota</taxon>
        <taxon>Actinomycetes</taxon>
        <taxon>Micrococcales</taxon>
        <taxon>Microbacteriaceae</taxon>
        <taxon>Microbacterium</taxon>
    </lineage>
</organism>
<dbReference type="Proteomes" id="UP001429745">
    <property type="component" value="Unassembled WGS sequence"/>
</dbReference>
<dbReference type="SUPFAM" id="SSF53474">
    <property type="entry name" value="alpha/beta-Hydrolases"/>
    <property type="match status" value="1"/>
</dbReference>
<accession>A0ABX1KDR8</accession>
<dbReference type="GO" id="GO:0016787">
    <property type="term" value="F:hydrolase activity"/>
    <property type="evidence" value="ECO:0007669"/>
    <property type="project" value="UniProtKB-KW"/>
</dbReference>
<dbReference type="Gene3D" id="3.40.50.1820">
    <property type="entry name" value="alpha/beta hydrolase"/>
    <property type="match status" value="1"/>
</dbReference>
<reference evidence="2 3" key="1">
    <citation type="submission" date="2020-04" db="EMBL/GenBank/DDBJ databases">
        <title>CFH 90308 Microbacterium sp.</title>
        <authorList>
            <person name="Nie G."/>
            <person name="Ming H."/>
            <person name="Xia T."/>
        </authorList>
    </citation>
    <scope>NUCLEOTIDE SEQUENCE [LARGE SCALE GENOMIC DNA]</scope>
    <source>
        <strain evidence="2 3">CFH 90308</strain>
    </source>
</reference>
<sequence>MDIQTLRIGTSGATLEAESWGASADPPVLLIAGTSCTRDWWPPEFCRLLVARGCRVIRYDQRDTGAASLWPVGQPDYTLDDMVIDAIAILDSLGEDRAHVVGFSQGGWVAQLLALDHPDRMSSMTLISSRPTPHGAADPDLPEVSERLLAGWEAISEPDWDDEAAVIDFYVENERLLAGDEFDADAARRICSAAVARSVDARTAGNHPYMRSVPRWRERLSQITVPTAVFHGTADPLFPLENGSALAQEIPGASFTALTRVGHEFPSATWPAVVEHVSRQVRGHA</sequence>
<dbReference type="InterPro" id="IPR000073">
    <property type="entry name" value="AB_hydrolase_1"/>
</dbReference>
<dbReference type="Pfam" id="PF00561">
    <property type="entry name" value="Abhydrolase_1"/>
    <property type="match status" value="1"/>
</dbReference>
<dbReference type="PRINTS" id="PR00111">
    <property type="entry name" value="ABHYDROLASE"/>
</dbReference>
<keyword evidence="3" id="KW-1185">Reference proteome</keyword>
<gene>
    <name evidence="2" type="ORF">HF576_15155</name>
</gene>
<evidence type="ECO:0000313" key="3">
    <source>
        <dbReference type="Proteomes" id="UP001429745"/>
    </source>
</evidence>
<dbReference type="EMBL" id="JABACI010000004">
    <property type="protein sequence ID" value="NLP85184.1"/>
    <property type="molecule type" value="Genomic_DNA"/>
</dbReference>
<dbReference type="PANTHER" id="PTHR43433:SF5">
    <property type="entry name" value="AB HYDROLASE-1 DOMAIN-CONTAINING PROTEIN"/>
    <property type="match status" value="1"/>
</dbReference>
<keyword evidence="2" id="KW-0378">Hydrolase</keyword>
<evidence type="ECO:0000313" key="2">
    <source>
        <dbReference type="EMBL" id="NLP85184.1"/>
    </source>
</evidence>
<dbReference type="InterPro" id="IPR050471">
    <property type="entry name" value="AB_hydrolase"/>
</dbReference>
<feature type="domain" description="AB hydrolase-1" evidence="1">
    <location>
        <begin position="26"/>
        <end position="263"/>
    </location>
</feature>
<dbReference type="PANTHER" id="PTHR43433">
    <property type="entry name" value="HYDROLASE, ALPHA/BETA FOLD FAMILY PROTEIN"/>
    <property type="match status" value="1"/>
</dbReference>
<protein>
    <submittedName>
        <fullName evidence="2">Alpha/beta hydrolase</fullName>
    </submittedName>
</protein>
<evidence type="ECO:0000259" key="1">
    <source>
        <dbReference type="Pfam" id="PF00561"/>
    </source>
</evidence>